<dbReference type="SMART" id="SM00249">
    <property type="entry name" value="PHD"/>
    <property type="match status" value="1"/>
</dbReference>
<feature type="domain" description="Zinc finger PHD-type" evidence="6">
    <location>
        <begin position="50"/>
        <end position="112"/>
    </location>
</feature>
<proteinExistence type="predicted"/>
<dbReference type="OrthoDB" id="436852at2759"/>
<evidence type="ECO:0000259" key="6">
    <source>
        <dbReference type="SMART" id="SM00249"/>
    </source>
</evidence>
<comment type="subcellular location">
    <subcellularLocation>
        <location evidence="1">Nucleus</location>
    </subcellularLocation>
</comment>
<dbReference type="InterPro" id="IPR011011">
    <property type="entry name" value="Znf_FYVE_PHD"/>
</dbReference>
<keyword evidence="4" id="KW-0862">Zinc</keyword>
<accession>A0A9Q0XKJ4</accession>
<sequence length="113" mass="12729">MGGLGNAQLYDAKSLRFYFWQFPENLTERQDDYINRKRRGRPRKNPLGGPCQVFSQTLSASEPCAAPQCHLPQDETVTWVQCDGCDAWFHVACVGCSYSAVKEADFRCAACRS</sequence>
<organism evidence="7 8">
    <name type="scientific">Phrynocephalus forsythii</name>
    <dbReference type="NCBI Taxonomy" id="171643"/>
    <lineage>
        <taxon>Eukaryota</taxon>
        <taxon>Metazoa</taxon>
        <taxon>Chordata</taxon>
        <taxon>Craniata</taxon>
        <taxon>Vertebrata</taxon>
        <taxon>Euteleostomi</taxon>
        <taxon>Lepidosauria</taxon>
        <taxon>Squamata</taxon>
        <taxon>Bifurcata</taxon>
        <taxon>Unidentata</taxon>
        <taxon>Episquamata</taxon>
        <taxon>Toxicofera</taxon>
        <taxon>Iguania</taxon>
        <taxon>Acrodonta</taxon>
        <taxon>Agamidae</taxon>
        <taxon>Agaminae</taxon>
        <taxon>Phrynocephalus</taxon>
    </lineage>
</organism>
<evidence type="ECO:0000256" key="2">
    <source>
        <dbReference type="ARBA" id="ARBA00022723"/>
    </source>
</evidence>
<evidence type="ECO:0000256" key="3">
    <source>
        <dbReference type="ARBA" id="ARBA00022771"/>
    </source>
</evidence>
<dbReference type="InterPro" id="IPR042803">
    <property type="entry name" value="TCF19"/>
</dbReference>
<dbReference type="InterPro" id="IPR019787">
    <property type="entry name" value="Znf_PHD-finger"/>
</dbReference>
<dbReference type="EMBL" id="JAPFRF010000011">
    <property type="protein sequence ID" value="KAJ7317301.1"/>
    <property type="molecule type" value="Genomic_DNA"/>
</dbReference>
<protein>
    <recommendedName>
        <fullName evidence="6">Zinc finger PHD-type domain-containing protein</fullName>
    </recommendedName>
</protein>
<name>A0A9Q0XKJ4_9SAUR</name>
<dbReference type="Gene3D" id="3.30.40.10">
    <property type="entry name" value="Zinc/RING finger domain, C3HC4 (zinc finger)"/>
    <property type="match status" value="1"/>
</dbReference>
<evidence type="ECO:0000313" key="7">
    <source>
        <dbReference type="EMBL" id="KAJ7317301.1"/>
    </source>
</evidence>
<evidence type="ECO:0000313" key="8">
    <source>
        <dbReference type="Proteomes" id="UP001142489"/>
    </source>
</evidence>
<keyword evidence="3" id="KW-0863">Zinc-finger</keyword>
<dbReference type="Proteomes" id="UP001142489">
    <property type="component" value="Unassembled WGS sequence"/>
</dbReference>
<dbReference type="PANTHER" id="PTHR15464:SF1">
    <property type="entry name" value="TRANSCRIPTION FACTOR 19"/>
    <property type="match status" value="1"/>
</dbReference>
<reference evidence="7" key="1">
    <citation type="journal article" date="2023" name="DNA Res.">
        <title>Chromosome-level genome assembly of Phrynocephalus forsythii using third-generation DNA sequencing and Hi-C analysis.</title>
        <authorList>
            <person name="Qi Y."/>
            <person name="Zhao W."/>
            <person name="Zhao Y."/>
            <person name="Niu C."/>
            <person name="Cao S."/>
            <person name="Zhang Y."/>
        </authorList>
    </citation>
    <scope>NUCLEOTIDE SEQUENCE</scope>
    <source>
        <tissue evidence="7">Muscle</tissue>
    </source>
</reference>
<dbReference type="SUPFAM" id="SSF57903">
    <property type="entry name" value="FYVE/PHD zinc finger"/>
    <property type="match status" value="1"/>
</dbReference>
<dbReference type="Pfam" id="PF00628">
    <property type="entry name" value="PHD"/>
    <property type="match status" value="1"/>
</dbReference>
<dbReference type="PANTHER" id="PTHR15464">
    <property type="entry name" value="TRANSCRIPTION FACTOR 19"/>
    <property type="match status" value="1"/>
</dbReference>
<evidence type="ECO:0000256" key="4">
    <source>
        <dbReference type="ARBA" id="ARBA00022833"/>
    </source>
</evidence>
<dbReference type="InterPro" id="IPR013083">
    <property type="entry name" value="Znf_RING/FYVE/PHD"/>
</dbReference>
<dbReference type="GO" id="GO:0008270">
    <property type="term" value="F:zinc ion binding"/>
    <property type="evidence" value="ECO:0007669"/>
    <property type="project" value="UniProtKB-KW"/>
</dbReference>
<dbReference type="AlphaFoldDB" id="A0A9Q0XKJ4"/>
<evidence type="ECO:0000256" key="5">
    <source>
        <dbReference type="ARBA" id="ARBA00023242"/>
    </source>
</evidence>
<keyword evidence="5" id="KW-0539">Nucleus</keyword>
<dbReference type="GO" id="GO:0010468">
    <property type="term" value="P:regulation of gene expression"/>
    <property type="evidence" value="ECO:0007669"/>
    <property type="project" value="InterPro"/>
</dbReference>
<evidence type="ECO:0000256" key="1">
    <source>
        <dbReference type="ARBA" id="ARBA00004123"/>
    </source>
</evidence>
<dbReference type="GO" id="GO:0005634">
    <property type="term" value="C:nucleus"/>
    <property type="evidence" value="ECO:0007669"/>
    <property type="project" value="UniProtKB-SubCell"/>
</dbReference>
<dbReference type="InterPro" id="IPR001965">
    <property type="entry name" value="Znf_PHD"/>
</dbReference>
<keyword evidence="2" id="KW-0479">Metal-binding</keyword>
<gene>
    <name evidence="7" type="ORF">JRQ81_003463</name>
</gene>
<keyword evidence="8" id="KW-1185">Reference proteome</keyword>
<comment type="caution">
    <text evidence="7">The sequence shown here is derived from an EMBL/GenBank/DDBJ whole genome shotgun (WGS) entry which is preliminary data.</text>
</comment>